<name>A0A4P6HPR6_9BACT</name>
<feature type="transmembrane region" description="Helical" evidence="1">
    <location>
        <begin position="73"/>
        <end position="92"/>
    </location>
</feature>
<dbReference type="EMBL" id="CP026538">
    <property type="protein sequence ID" value="QAZ67168.1"/>
    <property type="molecule type" value="Genomic_DNA"/>
</dbReference>
<organism evidence="2 3">
    <name type="scientific">Solidesulfovibrio carbinolicus</name>
    <dbReference type="NCBI Taxonomy" id="296842"/>
    <lineage>
        <taxon>Bacteria</taxon>
        <taxon>Pseudomonadati</taxon>
        <taxon>Thermodesulfobacteriota</taxon>
        <taxon>Desulfovibrionia</taxon>
        <taxon>Desulfovibrionales</taxon>
        <taxon>Desulfovibrionaceae</taxon>
        <taxon>Solidesulfovibrio</taxon>
    </lineage>
</organism>
<protein>
    <submittedName>
        <fullName evidence="2">Uncharacterized protein</fullName>
    </submittedName>
</protein>
<dbReference type="KEGG" id="dcb:C3Y92_07960"/>
<dbReference type="OrthoDB" id="5447761at2"/>
<feature type="transmembrane region" description="Helical" evidence="1">
    <location>
        <begin position="128"/>
        <end position="148"/>
    </location>
</feature>
<dbReference type="Proteomes" id="UP000293296">
    <property type="component" value="Chromosome"/>
</dbReference>
<proteinExistence type="predicted"/>
<keyword evidence="1" id="KW-0812">Transmembrane</keyword>
<reference evidence="2 3" key="1">
    <citation type="submission" date="2018-02" db="EMBL/GenBank/DDBJ databases">
        <title>Genome sequence of Desulfovibrio carbinolicus DSM 3852.</title>
        <authorList>
            <person name="Wilbanks E."/>
            <person name="Skennerton C.T."/>
            <person name="Orphan V.J."/>
        </authorList>
    </citation>
    <scope>NUCLEOTIDE SEQUENCE [LARGE SCALE GENOMIC DNA]</scope>
    <source>
        <strain evidence="2 3">DSM 3852</strain>
    </source>
</reference>
<accession>A0A4P6HPR6</accession>
<keyword evidence="1" id="KW-0472">Membrane</keyword>
<feature type="transmembrane region" description="Helical" evidence="1">
    <location>
        <begin position="12"/>
        <end position="31"/>
    </location>
</feature>
<dbReference type="AlphaFoldDB" id="A0A4P6HPR6"/>
<gene>
    <name evidence="2" type="ORF">C3Y92_07960</name>
</gene>
<dbReference type="RefSeq" id="WP_129351472.1">
    <property type="nucleotide sequence ID" value="NZ_CP026538.1"/>
</dbReference>
<keyword evidence="3" id="KW-1185">Reference proteome</keyword>
<keyword evidence="1" id="KW-1133">Transmembrane helix</keyword>
<feature type="transmembrane region" description="Helical" evidence="1">
    <location>
        <begin position="43"/>
        <end position="61"/>
    </location>
</feature>
<sequence length="243" mass="27608">MLEQLAQVDMSIYFQTIMFIVFIALVIRLHWKMGSIPHMLVSGAKYLIFIFIFIYLFLNWASDVNPTLRSSSILIMTLINVYMLWQTIVAAMELPYRRALTSCVEGVCTADDLEQAFTTGKRFYKVRYFFAALTCGGSPFHFLAAVAAERTRDDLHRVFVGLDPKASVFGASLYFQFLRTALAADKAMPGDKRSERQRAVEALARDPWLTEKTSDFLHHLLASPEELLDAGLKESLRSEGKMI</sequence>
<evidence type="ECO:0000256" key="1">
    <source>
        <dbReference type="SAM" id="Phobius"/>
    </source>
</evidence>
<evidence type="ECO:0000313" key="2">
    <source>
        <dbReference type="EMBL" id="QAZ67168.1"/>
    </source>
</evidence>
<evidence type="ECO:0000313" key="3">
    <source>
        <dbReference type="Proteomes" id="UP000293296"/>
    </source>
</evidence>